<evidence type="ECO:0000313" key="9">
    <source>
        <dbReference type="Proteomes" id="UP001597018"/>
    </source>
</evidence>
<organism evidence="8 9">
    <name type="scientific">Saccharopolyspora rosea</name>
    <dbReference type="NCBI Taxonomy" id="524884"/>
    <lineage>
        <taxon>Bacteria</taxon>
        <taxon>Bacillati</taxon>
        <taxon>Actinomycetota</taxon>
        <taxon>Actinomycetes</taxon>
        <taxon>Pseudonocardiales</taxon>
        <taxon>Pseudonocardiaceae</taxon>
        <taxon>Saccharopolyspora</taxon>
    </lineage>
</organism>
<dbReference type="RefSeq" id="WP_263247435.1">
    <property type="nucleotide sequence ID" value="NZ_BAABLT010000020.1"/>
</dbReference>
<evidence type="ECO:0000313" key="8">
    <source>
        <dbReference type="EMBL" id="MFD0920073.1"/>
    </source>
</evidence>
<dbReference type="InterPro" id="IPR016181">
    <property type="entry name" value="Acyl_CoA_acyltransferase"/>
</dbReference>
<accession>A0ABW3FR40</accession>
<dbReference type="Proteomes" id="UP001597018">
    <property type="component" value="Unassembled WGS sequence"/>
</dbReference>
<evidence type="ECO:0000259" key="7">
    <source>
        <dbReference type="Pfam" id="PF13480"/>
    </source>
</evidence>
<dbReference type="EMBL" id="JBHTIW010000005">
    <property type="protein sequence ID" value="MFD0920073.1"/>
    <property type="molecule type" value="Genomic_DNA"/>
</dbReference>
<evidence type="ECO:0000256" key="3">
    <source>
        <dbReference type="ARBA" id="ARBA00022960"/>
    </source>
</evidence>
<evidence type="ECO:0000256" key="4">
    <source>
        <dbReference type="ARBA" id="ARBA00022984"/>
    </source>
</evidence>
<evidence type="ECO:0000256" key="1">
    <source>
        <dbReference type="ARBA" id="ARBA00009943"/>
    </source>
</evidence>
<keyword evidence="3" id="KW-0133">Cell shape</keyword>
<keyword evidence="6" id="KW-0961">Cell wall biogenesis/degradation</keyword>
<dbReference type="PROSITE" id="PS51191">
    <property type="entry name" value="FEMABX"/>
    <property type="match status" value="1"/>
</dbReference>
<keyword evidence="9" id="KW-1185">Reference proteome</keyword>
<evidence type="ECO:0000256" key="2">
    <source>
        <dbReference type="ARBA" id="ARBA00022679"/>
    </source>
</evidence>
<dbReference type="InterPro" id="IPR050644">
    <property type="entry name" value="PG_Glycine_Bridge_Synth"/>
</dbReference>
<dbReference type="Pfam" id="PF13480">
    <property type="entry name" value="Acetyltransf_6"/>
    <property type="match status" value="1"/>
</dbReference>
<dbReference type="InterPro" id="IPR003447">
    <property type="entry name" value="FEMABX"/>
</dbReference>
<reference evidence="9" key="1">
    <citation type="journal article" date="2019" name="Int. J. Syst. Evol. Microbiol.">
        <title>The Global Catalogue of Microorganisms (GCM) 10K type strain sequencing project: providing services to taxonomists for standard genome sequencing and annotation.</title>
        <authorList>
            <consortium name="The Broad Institute Genomics Platform"/>
            <consortium name="The Broad Institute Genome Sequencing Center for Infectious Disease"/>
            <person name="Wu L."/>
            <person name="Ma J."/>
        </authorList>
    </citation>
    <scope>NUCLEOTIDE SEQUENCE [LARGE SCALE GENOMIC DNA]</scope>
    <source>
        <strain evidence="9">CCUG 56401</strain>
    </source>
</reference>
<dbReference type="Gene3D" id="3.40.630.30">
    <property type="match status" value="2"/>
</dbReference>
<evidence type="ECO:0000256" key="6">
    <source>
        <dbReference type="ARBA" id="ARBA00023316"/>
    </source>
</evidence>
<evidence type="ECO:0000256" key="5">
    <source>
        <dbReference type="ARBA" id="ARBA00023315"/>
    </source>
</evidence>
<proteinExistence type="inferred from homology"/>
<dbReference type="InterPro" id="IPR038740">
    <property type="entry name" value="BioF2-like_GNAT_dom"/>
</dbReference>
<keyword evidence="4" id="KW-0573">Peptidoglycan synthesis</keyword>
<comment type="similarity">
    <text evidence="1">Belongs to the FemABX family.</text>
</comment>
<dbReference type="SUPFAM" id="SSF55729">
    <property type="entry name" value="Acyl-CoA N-acyltransferases (Nat)"/>
    <property type="match status" value="2"/>
</dbReference>
<protein>
    <submittedName>
        <fullName evidence="8">Lipid II:glycine glycyltransferase FemX</fullName>
    </submittedName>
</protein>
<keyword evidence="2" id="KW-0808">Transferase</keyword>
<dbReference type="PANTHER" id="PTHR36174">
    <property type="entry name" value="LIPID II:GLYCINE GLYCYLTRANSFERASE"/>
    <property type="match status" value="1"/>
</dbReference>
<dbReference type="PANTHER" id="PTHR36174:SF1">
    <property type="entry name" value="LIPID II:GLYCINE GLYCYLTRANSFERASE"/>
    <property type="match status" value="1"/>
</dbReference>
<feature type="domain" description="BioF2-like acetyltransferase" evidence="7">
    <location>
        <begin position="180"/>
        <end position="304"/>
    </location>
</feature>
<gene>
    <name evidence="8" type="ORF">ACFQ16_10000</name>
</gene>
<sequence length="376" mass="40933">MTSTEWIEGSVSAVAVAEADQAALRAWDRLVAETPGSDVSQLHAWARVRSTAGFGRLHVFVHRGTTLVAGAQILVRRLPGIGAIGYLPYGPVVAAAGPEREHVLEVLGRALATLAKNRLIMLFVQPPESADGIVPILLRAGFRRSTAGIAPIGSVRVDLSIDEEGLRKGLRNHRLSRFAKNRRWESRGLKVRIGDEQDVPVLSELMVCTAARQGFDPLSTDYLAALYRELAATGHVTLFIGEIDGVPVASHLYTLCADTVKYRLTGFDRDRDVAGVGAPGVLHWEAMRWAKAEGYRWFDFGGLNEVSLGAAADGNRAGIPSHDSFKLDFGGTPYRFPAPVELIASPWLRRAYDAARCWPGGRRLIARTARLLRGGR</sequence>
<name>A0ABW3FR40_9PSEU</name>
<comment type="caution">
    <text evidence="8">The sequence shown here is derived from an EMBL/GenBank/DDBJ whole genome shotgun (WGS) entry which is preliminary data.</text>
</comment>
<keyword evidence="5" id="KW-0012">Acyltransferase</keyword>